<evidence type="ECO:0000256" key="3">
    <source>
        <dbReference type="ARBA" id="ARBA00022840"/>
    </source>
</evidence>
<accession>A0A1M5Y1S8</accession>
<dbReference type="PANTHER" id="PTHR43023:SF6">
    <property type="entry name" value="INTERMEMBRANE PHOSPHOLIPID TRANSPORT SYSTEM ATP-BINDING PROTEIN MLAF"/>
    <property type="match status" value="1"/>
</dbReference>
<evidence type="ECO:0000313" key="6">
    <source>
        <dbReference type="Proteomes" id="UP000184268"/>
    </source>
</evidence>
<evidence type="ECO:0000256" key="1">
    <source>
        <dbReference type="ARBA" id="ARBA00022448"/>
    </source>
</evidence>
<dbReference type="AlphaFoldDB" id="A0A1M5Y1S8"/>
<name>A0A1M5Y1S8_9GAMM</name>
<dbReference type="PROSITE" id="PS00211">
    <property type="entry name" value="ABC_TRANSPORTER_1"/>
    <property type="match status" value="1"/>
</dbReference>
<reference evidence="5 6" key="1">
    <citation type="submission" date="2016-11" db="EMBL/GenBank/DDBJ databases">
        <authorList>
            <person name="Jaros S."/>
            <person name="Januszkiewicz K."/>
            <person name="Wedrychowicz H."/>
        </authorList>
    </citation>
    <scope>NUCLEOTIDE SEQUENCE [LARGE SCALE GENOMIC DNA]</scope>
    <source>
        <strain evidence="5 6">DSM 16917</strain>
    </source>
</reference>
<dbReference type="EMBL" id="FQXG01000006">
    <property type="protein sequence ID" value="SHI06020.1"/>
    <property type="molecule type" value="Genomic_DNA"/>
</dbReference>
<dbReference type="SUPFAM" id="SSF52540">
    <property type="entry name" value="P-loop containing nucleoside triphosphate hydrolases"/>
    <property type="match status" value="1"/>
</dbReference>
<dbReference type="Pfam" id="PF00005">
    <property type="entry name" value="ABC_tran"/>
    <property type="match status" value="1"/>
</dbReference>
<proteinExistence type="predicted"/>
<dbReference type="SMART" id="SM00382">
    <property type="entry name" value="AAA"/>
    <property type="match status" value="1"/>
</dbReference>
<dbReference type="CDD" id="cd03261">
    <property type="entry name" value="ABC_Org_Solvent_Resistant"/>
    <property type="match status" value="1"/>
</dbReference>
<sequence length="254" mass="27977">MTFRRGSRTIFQDLTLTIPRGRVTAIMGPSGIGKTTLLKLIGAQLTPDAGSVRFDGHDLHRLSRSDLYRQRRRMSMLFQSGALFTDMSVFDNVAFPLREHTQLNEDLIRRIVLMKLEAVGLRGAAELMPSELSGGMQRRAALARAIALEPELVMYDEPFAGQDPISMGVLVKLIRDLGDALSLTSVVVSHDVDEVMSIADQVYVIAGGKVVGAGTPEQIRAIDTPELRQFLQGAPDGPVRFHHPSEAYLKELLQ</sequence>
<evidence type="ECO:0000259" key="4">
    <source>
        <dbReference type="PROSITE" id="PS50893"/>
    </source>
</evidence>
<dbReference type="PANTHER" id="PTHR43023">
    <property type="entry name" value="PROTEIN TRIGALACTOSYLDIACYLGLYCEROL 3, CHLOROPLASTIC"/>
    <property type="match status" value="1"/>
</dbReference>
<keyword evidence="3 5" id="KW-0067">ATP-binding</keyword>
<dbReference type="GO" id="GO:0005524">
    <property type="term" value="F:ATP binding"/>
    <property type="evidence" value="ECO:0007669"/>
    <property type="project" value="UniProtKB-KW"/>
</dbReference>
<dbReference type="GO" id="GO:0016887">
    <property type="term" value="F:ATP hydrolysis activity"/>
    <property type="evidence" value="ECO:0007669"/>
    <property type="project" value="InterPro"/>
</dbReference>
<keyword evidence="1" id="KW-0813">Transport</keyword>
<dbReference type="InterPro" id="IPR027417">
    <property type="entry name" value="P-loop_NTPase"/>
</dbReference>
<gene>
    <name evidence="5" type="ORF">SAMN02745129_3911</name>
</gene>
<dbReference type="InterPro" id="IPR017871">
    <property type="entry name" value="ABC_transporter-like_CS"/>
</dbReference>
<feature type="domain" description="ABC transporter" evidence="4">
    <location>
        <begin position="1"/>
        <end position="232"/>
    </location>
</feature>
<protein>
    <submittedName>
        <fullName evidence="5">Phospholipid/cholesterol/gamma-HCH transport system ATP-binding protein</fullName>
    </submittedName>
</protein>
<dbReference type="Proteomes" id="UP000184268">
    <property type="component" value="Unassembled WGS sequence"/>
</dbReference>
<dbReference type="STRING" id="299255.SAMN02745129_3911"/>
<evidence type="ECO:0000256" key="2">
    <source>
        <dbReference type="ARBA" id="ARBA00022741"/>
    </source>
</evidence>
<keyword evidence="2" id="KW-0547">Nucleotide-binding</keyword>
<keyword evidence="6" id="KW-1185">Reference proteome</keyword>
<dbReference type="InterPro" id="IPR003439">
    <property type="entry name" value="ABC_transporter-like_ATP-bd"/>
</dbReference>
<dbReference type="InterPro" id="IPR003593">
    <property type="entry name" value="AAA+_ATPase"/>
</dbReference>
<dbReference type="Gene3D" id="3.40.50.300">
    <property type="entry name" value="P-loop containing nucleotide triphosphate hydrolases"/>
    <property type="match status" value="1"/>
</dbReference>
<evidence type="ECO:0000313" key="5">
    <source>
        <dbReference type="EMBL" id="SHI06020.1"/>
    </source>
</evidence>
<organism evidence="5 6">
    <name type="scientific">Ferrimonas marina</name>
    <dbReference type="NCBI Taxonomy" id="299255"/>
    <lineage>
        <taxon>Bacteria</taxon>
        <taxon>Pseudomonadati</taxon>
        <taxon>Pseudomonadota</taxon>
        <taxon>Gammaproteobacteria</taxon>
        <taxon>Alteromonadales</taxon>
        <taxon>Ferrimonadaceae</taxon>
        <taxon>Ferrimonas</taxon>
    </lineage>
</organism>
<dbReference type="PROSITE" id="PS50893">
    <property type="entry name" value="ABC_TRANSPORTER_2"/>
    <property type="match status" value="1"/>
</dbReference>